<dbReference type="InterPro" id="IPR033721">
    <property type="entry name" value="ProRS_core_arch_euk"/>
</dbReference>
<dbReference type="AlphaFoldDB" id="A0A7S4R7C5"/>
<keyword evidence="5" id="KW-0648">Protein biosynthesis</keyword>
<feature type="compositionally biased region" description="Basic residues" evidence="9">
    <location>
        <begin position="140"/>
        <end position="153"/>
    </location>
</feature>
<feature type="chain" id="PRO_5031236546" description="proline--tRNA ligase" evidence="10">
    <location>
        <begin position="24"/>
        <end position="669"/>
    </location>
</feature>
<dbReference type="GO" id="GO:0005737">
    <property type="term" value="C:cytoplasm"/>
    <property type="evidence" value="ECO:0007669"/>
    <property type="project" value="InterPro"/>
</dbReference>
<dbReference type="InterPro" id="IPR016061">
    <property type="entry name" value="Pro-tRNA_ligase_II_C"/>
</dbReference>
<evidence type="ECO:0000256" key="3">
    <source>
        <dbReference type="ARBA" id="ARBA00022741"/>
    </source>
</evidence>
<dbReference type="PANTHER" id="PTHR43382">
    <property type="entry name" value="PROLYL-TRNA SYNTHETASE"/>
    <property type="match status" value="1"/>
</dbReference>
<keyword evidence="6" id="KW-0030">Aminoacyl-tRNA synthetase</keyword>
<organism evidence="13">
    <name type="scientific">Ditylum brightwellii</name>
    <dbReference type="NCBI Taxonomy" id="49249"/>
    <lineage>
        <taxon>Eukaryota</taxon>
        <taxon>Sar</taxon>
        <taxon>Stramenopiles</taxon>
        <taxon>Ochrophyta</taxon>
        <taxon>Bacillariophyta</taxon>
        <taxon>Mediophyceae</taxon>
        <taxon>Lithodesmiophycidae</taxon>
        <taxon>Lithodesmiales</taxon>
        <taxon>Lithodesmiaceae</taxon>
        <taxon>Ditylum</taxon>
    </lineage>
</organism>
<dbReference type="GO" id="GO:0004827">
    <property type="term" value="F:proline-tRNA ligase activity"/>
    <property type="evidence" value="ECO:0007669"/>
    <property type="project" value="UniProtKB-EC"/>
</dbReference>
<name>A0A7S4R7C5_9STRA</name>
<dbReference type="GO" id="GO:0006433">
    <property type="term" value="P:prolyl-tRNA aminoacylation"/>
    <property type="evidence" value="ECO:0007669"/>
    <property type="project" value="InterPro"/>
</dbReference>
<dbReference type="FunFam" id="3.30.930.10:FF:000037">
    <property type="entry name" value="Proline--tRNA ligase"/>
    <property type="match status" value="1"/>
</dbReference>
<feature type="region of interest" description="Disordered" evidence="9">
    <location>
        <begin position="137"/>
        <end position="168"/>
    </location>
</feature>
<dbReference type="InterPro" id="IPR006195">
    <property type="entry name" value="aa-tRNA-synth_II"/>
</dbReference>
<dbReference type="InterPro" id="IPR004154">
    <property type="entry name" value="Anticodon-bd"/>
</dbReference>
<dbReference type="InterPro" id="IPR017449">
    <property type="entry name" value="Pro-tRNA_synth_II"/>
</dbReference>
<dbReference type="PROSITE" id="PS50862">
    <property type="entry name" value="AA_TRNA_LIGASE_II"/>
    <property type="match status" value="1"/>
</dbReference>
<evidence type="ECO:0000313" key="13">
    <source>
        <dbReference type="EMBL" id="CAE4604902.1"/>
    </source>
</evidence>
<dbReference type="InterPro" id="IPR009068">
    <property type="entry name" value="uS15_NS1_RNA-bd_sf"/>
</dbReference>
<keyword evidence="10" id="KW-0732">Signal</keyword>
<evidence type="ECO:0000256" key="9">
    <source>
        <dbReference type="SAM" id="MobiDB-lite"/>
    </source>
</evidence>
<feature type="domain" description="WHEP-TRS" evidence="12">
    <location>
        <begin position="90"/>
        <end position="146"/>
    </location>
</feature>
<evidence type="ECO:0000256" key="8">
    <source>
        <dbReference type="ARBA" id="ARBA00047671"/>
    </source>
</evidence>
<keyword evidence="2" id="KW-0436">Ligase</keyword>
<dbReference type="SUPFAM" id="SSF52954">
    <property type="entry name" value="Class II aaRS ABD-related"/>
    <property type="match status" value="1"/>
</dbReference>
<dbReference type="CDD" id="cd00778">
    <property type="entry name" value="ProRS_core_arch_euk"/>
    <property type="match status" value="1"/>
</dbReference>
<dbReference type="InterPro" id="IPR000738">
    <property type="entry name" value="WHEP-TRS_dom"/>
</dbReference>
<dbReference type="GO" id="GO:0017101">
    <property type="term" value="C:aminoacyl-tRNA synthetase multienzyme complex"/>
    <property type="evidence" value="ECO:0007669"/>
    <property type="project" value="TreeGrafter"/>
</dbReference>
<dbReference type="InterPro" id="IPR045864">
    <property type="entry name" value="aa-tRNA-synth_II/BPL/LPL"/>
</dbReference>
<evidence type="ECO:0000256" key="10">
    <source>
        <dbReference type="SAM" id="SignalP"/>
    </source>
</evidence>
<evidence type="ECO:0000256" key="6">
    <source>
        <dbReference type="ARBA" id="ARBA00023146"/>
    </source>
</evidence>
<dbReference type="Gene3D" id="3.30.930.10">
    <property type="entry name" value="Bira Bifunctional Protein, Domain 2"/>
    <property type="match status" value="1"/>
</dbReference>
<evidence type="ECO:0000256" key="5">
    <source>
        <dbReference type="ARBA" id="ARBA00022917"/>
    </source>
</evidence>
<dbReference type="SUPFAM" id="SSF64586">
    <property type="entry name" value="C-terminal domain of ProRS"/>
    <property type="match status" value="1"/>
</dbReference>
<dbReference type="InterPro" id="IPR002314">
    <property type="entry name" value="aa-tRNA-synt_IIb"/>
</dbReference>
<evidence type="ECO:0000259" key="12">
    <source>
        <dbReference type="PROSITE" id="PS51185"/>
    </source>
</evidence>
<accession>A0A7S4R7C5</accession>
<reference evidence="13" key="1">
    <citation type="submission" date="2021-01" db="EMBL/GenBank/DDBJ databases">
        <authorList>
            <person name="Corre E."/>
            <person name="Pelletier E."/>
            <person name="Niang G."/>
            <person name="Scheremetjew M."/>
            <person name="Finn R."/>
            <person name="Kale V."/>
            <person name="Holt S."/>
            <person name="Cochrane G."/>
            <person name="Meng A."/>
            <person name="Brown T."/>
            <person name="Cohen L."/>
        </authorList>
    </citation>
    <scope>NUCLEOTIDE SEQUENCE</scope>
    <source>
        <strain evidence="13">GSO104</strain>
    </source>
</reference>
<evidence type="ECO:0000259" key="11">
    <source>
        <dbReference type="PROSITE" id="PS50862"/>
    </source>
</evidence>
<dbReference type="PANTHER" id="PTHR43382:SF3">
    <property type="entry name" value="PROLINE--TRNA LIGASE, CHLOROPLASTIC_MITOCHONDRIAL"/>
    <property type="match status" value="1"/>
</dbReference>
<dbReference type="GO" id="GO:0005524">
    <property type="term" value="F:ATP binding"/>
    <property type="evidence" value="ECO:0007669"/>
    <property type="project" value="UniProtKB-KW"/>
</dbReference>
<dbReference type="NCBIfam" id="TIGR00408">
    <property type="entry name" value="proS_fam_I"/>
    <property type="match status" value="1"/>
</dbReference>
<feature type="domain" description="Aminoacyl-transfer RNA synthetases class-II family profile" evidence="11">
    <location>
        <begin position="203"/>
        <end position="457"/>
    </location>
</feature>
<gene>
    <name evidence="13" type="ORF">DBRI00130_LOCUS13700</name>
</gene>
<dbReference type="HAMAP" id="MF_01571">
    <property type="entry name" value="Pro_tRNA_synth_type3"/>
    <property type="match status" value="1"/>
</dbReference>
<dbReference type="SUPFAM" id="SSF47060">
    <property type="entry name" value="S15/NS1 RNA-binding domain"/>
    <property type="match status" value="1"/>
</dbReference>
<dbReference type="Pfam" id="PF09180">
    <property type="entry name" value="ProRS-C_1"/>
    <property type="match status" value="1"/>
</dbReference>
<protein>
    <recommendedName>
        <fullName evidence="1">proline--tRNA ligase</fullName>
        <ecNumber evidence="1">6.1.1.15</ecNumber>
    </recommendedName>
    <alternativeName>
        <fullName evidence="7">Prolyl-tRNA synthetase</fullName>
    </alternativeName>
</protein>
<evidence type="ECO:0000256" key="1">
    <source>
        <dbReference type="ARBA" id="ARBA00012831"/>
    </source>
</evidence>
<dbReference type="InterPro" id="IPR004499">
    <property type="entry name" value="Pro-tRNA-ligase_IIa_arc-type"/>
</dbReference>
<dbReference type="InterPro" id="IPR036621">
    <property type="entry name" value="Anticodon-bd_dom_sf"/>
</dbReference>
<evidence type="ECO:0000256" key="7">
    <source>
        <dbReference type="ARBA" id="ARBA00029731"/>
    </source>
</evidence>
<dbReference type="EC" id="6.1.1.15" evidence="1"/>
<keyword evidence="4" id="KW-0067">ATP-binding</keyword>
<comment type="catalytic activity">
    <reaction evidence="8">
        <text>tRNA(Pro) + L-proline + ATP = L-prolyl-tRNA(Pro) + AMP + diphosphate</text>
        <dbReference type="Rhea" id="RHEA:14305"/>
        <dbReference type="Rhea" id="RHEA-COMP:9700"/>
        <dbReference type="Rhea" id="RHEA-COMP:9702"/>
        <dbReference type="ChEBI" id="CHEBI:30616"/>
        <dbReference type="ChEBI" id="CHEBI:33019"/>
        <dbReference type="ChEBI" id="CHEBI:60039"/>
        <dbReference type="ChEBI" id="CHEBI:78442"/>
        <dbReference type="ChEBI" id="CHEBI:78532"/>
        <dbReference type="ChEBI" id="CHEBI:456215"/>
        <dbReference type="EC" id="6.1.1.15"/>
    </reaction>
</comment>
<dbReference type="SMART" id="SM00946">
    <property type="entry name" value="ProRS-C_1"/>
    <property type="match status" value="1"/>
</dbReference>
<dbReference type="Gene3D" id="3.30.110.30">
    <property type="entry name" value="C-terminal domain of ProRS"/>
    <property type="match status" value="1"/>
</dbReference>
<dbReference type="Gene3D" id="3.40.50.800">
    <property type="entry name" value="Anticodon-binding domain"/>
    <property type="match status" value="1"/>
</dbReference>
<sequence>MRFSRTLLCHLVTMSTSLAMAGAFVSTATKGMLSSAAIRSNSSRRILSISRGTTSSSLLFSHHSMYPLKKQRRALTSMQMSAATSLSDAQKAELEEQIKAKGDEIRALKDSGAEKSAVAPLVEELLSLKAKLDPEMAAKKGGKKKQQQKKQQKKPQQQQTDEESDYITPRSENYSKWYNDIIRVTDLAESSPVRGCMVIKPWGMSLWDIVRTDLDGRIREHGAENAYFPLLIPKSFLSKEAEHVDGFAKECAVVTHHRLCADPNGEKGLIADPDAELEDPLIIRPTSETMIWYMFKKWINSHRDLPLKVNQWANVMRWEMRTRPFLRTSEFLWQEGHTAHATAEGALDDSRAMLEQYASLCEELLAMPVVKGVKSPSERFAGAEETFTIEALMQNGWALQSGTSHFLGQSFGKAFDVTFQDKEGKQQEVWGTSWGVSTRLLGALIMTHSDDAGLVLPPRVAPVQAVVVPIPPKKNDEEGKAAMEKSLDDLVASLKAEGLRVKVDDRDYVRNGAKYFEWERKGVPLRIEIGPRDVKNGVCIFKYRAGSGDKETVQLGDAASAASAGLDAMQTNLYEAAKDRLAAGITMDATYEEMKEALESDEAGTYPGNGLFLVPWKCDAENEDKIKEECKATIRCYPLNVNEAGMAEGKKCFYSGDDATHMALFGRAF</sequence>
<proteinExistence type="inferred from homology"/>
<feature type="signal peptide" evidence="10">
    <location>
        <begin position="1"/>
        <end position="23"/>
    </location>
</feature>
<keyword evidence="3" id="KW-0547">Nucleotide-binding</keyword>
<dbReference type="EMBL" id="HBNS01017138">
    <property type="protein sequence ID" value="CAE4604902.1"/>
    <property type="molecule type" value="Transcribed_RNA"/>
</dbReference>
<evidence type="ECO:0000256" key="2">
    <source>
        <dbReference type="ARBA" id="ARBA00022598"/>
    </source>
</evidence>
<evidence type="ECO:0000256" key="4">
    <source>
        <dbReference type="ARBA" id="ARBA00022840"/>
    </source>
</evidence>
<dbReference type="Pfam" id="PF03129">
    <property type="entry name" value="HGTP_anticodon"/>
    <property type="match status" value="1"/>
</dbReference>
<dbReference type="Gene3D" id="1.10.287.10">
    <property type="entry name" value="S15/NS1, RNA-binding"/>
    <property type="match status" value="1"/>
</dbReference>
<dbReference type="Pfam" id="PF00587">
    <property type="entry name" value="tRNA-synt_2b"/>
    <property type="match status" value="1"/>
</dbReference>
<dbReference type="Pfam" id="PF00458">
    <property type="entry name" value="WHEP-TRS"/>
    <property type="match status" value="1"/>
</dbReference>
<dbReference type="SMART" id="SM00991">
    <property type="entry name" value="WHEP-TRS"/>
    <property type="match status" value="1"/>
</dbReference>
<dbReference type="SUPFAM" id="SSF55681">
    <property type="entry name" value="Class II aaRS and biotin synthetases"/>
    <property type="match status" value="1"/>
</dbReference>
<dbReference type="PROSITE" id="PS51185">
    <property type="entry name" value="WHEP_TRS_2"/>
    <property type="match status" value="1"/>
</dbReference>